<dbReference type="InterPro" id="IPR017981">
    <property type="entry name" value="GPCR_2-like_7TM"/>
</dbReference>
<feature type="transmembrane region" description="Helical" evidence="7">
    <location>
        <begin position="600"/>
        <end position="622"/>
    </location>
</feature>
<protein>
    <recommendedName>
        <fullName evidence="13">Adhesion G-protein coupled receptor D1-like</fullName>
    </recommendedName>
</protein>
<dbReference type="PRINTS" id="PR00249">
    <property type="entry name" value="GPCRSECRETIN"/>
</dbReference>
<dbReference type="Gene3D" id="3.10.100.10">
    <property type="entry name" value="Mannose-Binding Protein A, subunit A"/>
    <property type="match status" value="1"/>
</dbReference>
<dbReference type="SMART" id="SM00303">
    <property type="entry name" value="GPS"/>
    <property type="match status" value="1"/>
</dbReference>
<dbReference type="SUPFAM" id="SSF56436">
    <property type="entry name" value="C-type lectin-like"/>
    <property type="match status" value="1"/>
</dbReference>
<evidence type="ECO:0000256" key="5">
    <source>
        <dbReference type="ARBA" id="ARBA00023157"/>
    </source>
</evidence>
<feature type="chain" id="PRO_5046298242" description="Adhesion G-protein coupled receptor D1-like" evidence="8">
    <location>
        <begin position="28"/>
        <end position="687"/>
    </location>
</feature>
<gene>
    <name evidence="11" type="ORF">PLOB_00030702</name>
</gene>
<feature type="compositionally biased region" description="Basic and acidic residues" evidence="6">
    <location>
        <begin position="656"/>
        <end position="670"/>
    </location>
</feature>
<evidence type="ECO:0000256" key="3">
    <source>
        <dbReference type="ARBA" id="ARBA00022989"/>
    </source>
</evidence>
<dbReference type="CDD" id="cd00037">
    <property type="entry name" value="CLECT"/>
    <property type="match status" value="1"/>
</dbReference>
<feature type="transmembrane region" description="Helical" evidence="7">
    <location>
        <begin position="529"/>
        <end position="552"/>
    </location>
</feature>
<dbReference type="InterPro" id="IPR016186">
    <property type="entry name" value="C-type_lectin-like/link_sf"/>
</dbReference>
<evidence type="ECO:0000313" key="12">
    <source>
        <dbReference type="Proteomes" id="UP001159405"/>
    </source>
</evidence>
<evidence type="ECO:0000313" key="11">
    <source>
        <dbReference type="EMBL" id="CAH3184689.1"/>
    </source>
</evidence>
<evidence type="ECO:0000256" key="6">
    <source>
        <dbReference type="SAM" id="MobiDB-lite"/>
    </source>
</evidence>
<dbReference type="InterPro" id="IPR000203">
    <property type="entry name" value="GPS"/>
</dbReference>
<keyword evidence="4 7" id="KW-0472">Membrane</keyword>
<feature type="domain" description="GAIN-B" evidence="9">
    <location>
        <begin position="224"/>
        <end position="372"/>
    </location>
</feature>
<name>A0ABN8RZU3_9CNID</name>
<sequence length="687" mass="78478">MTPKWNGLSRLLQVYTLALCSFYDTRSVFYEVAGTKMNWTAASLDCRLAKISNTDELCDAQTEIRTQDDDVNFWTALKVENGSYLWGNQPVDRLNSHALLDETESGNCYVISRDTIKLKSKDCNEVKMGLCYHDSQDNSTPRPETYSDECIKYKLSSCLKESINYSQWKVRTLFIFNLNCRWSGGGKCEWKLRVETESMDCCEVYCKYDQTYAVDSGKPDISVKARKVQKEWSQKVEIGFNTSEKITITHRLFNDTETIVVVSLLPLKDQDSVSRLNSGSDTLVTSVTGVVLSPRFNKTVPNLVILEFTHPKVLQEKVIRKCVFWKEDIWTPNGSWSSEGCTLLNESSTERTVCSCNHLTNFAVLMQYKPVQNPKEHETYLSIITYIGCALSLIGEVMVVIIYVVFMKFRAEGIQIRINLATALFLAQVVFLSGINATINRLACVSVAVLLHYFYLASFGWMLLEGVYLYIMVVEVFASTVKLLYLYLFAWGFPVIPVVISLVVGFKDGEGLKYYTNEHFCWLSFSKHLSWFFVGPVLLIMTVNFVILLAVLREIRNLQQPNPTRLKAFKKSLKACVILSPLLGVTWMFGLLAVTDAGLVFQYIFTILNSAQGMVIFLLHVLRNSEVRASFHHKILRWRFDRHPVRVHKTSSQNTSRREDDPKAINKNRLDTQSGEHFTLHPRNSVS</sequence>
<evidence type="ECO:0000256" key="8">
    <source>
        <dbReference type="SAM" id="SignalP"/>
    </source>
</evidence>
<evidence type="ECO:0000256" key="2">
    <source>
        <dbReference type="ARBA" id="ARBA00022692"/>
    </source>
</evidence>
<feature type="signal peptide" evidence="8">
    <location>
        <begin position="1"/>
        <end position="27"/>
    </location>
</feature>
<feature type="transmembrane region" description="Helical" evidence="7">
    <location>
        <begin position="451"/>
        <end position="471"/>
    </location>
</feature>
<dbReference type="PROSITE" id="PS50261">
    <property type="entry name" value="G_PROTEIN_RECEP_F2_4"/>
    <property type="match status" value="1"/>
</dbReference>
<dbReference type="InterPro" id="IPR046338">
    <property type="entry name" value="GAIN_dom_sf"/>
</dbReference>
<keyword evidence="5" id="KW-1015">Disulfide bond</keyword>
<organism evidence="11 12">
    <name type="scientific">Porites lobata</name>
    <dbReference type="NCBI Taxonomy" id="104759"/>
    <lineage>
        <taxon>Eukaryota</taxon>
        <taxon>Metazoa</taxon>
        <taxon>Cnidaria</taxon>
        <taxon>Anthozoa</taxon>
        <taxon>Hexacorallia</taxon>
        <taxon>Scleractinia</taxon>
        <taxon>Fungiina</taxon>
        <taxon>Poritidae</taxon>
        <taxon>Porites</taxon>
    </lineage>
</organism>
<feature type="transmembrane region" description="Helical" evidence="7">
    <location>
        <begin position="418"/>
        <end position="439"/>
    </location>
</feature>
<feature type="region of interest" description="Disordered" evidence="6">
    <location>
        <begin position="647"/>
        <end position="687"/>
    </location>
</feature>
<keyword evidence="8" id="KW-0732">Signal</keyword>
<dbReference type="Gene3D" id="1.20.1070.10">
    <property type="entry name" value="Rhodopsin 7-helix transmembrane proteins"/>
    <property type="match status" value="1"/>
</dbReference>
<keyword evidence="2 7" id="KW-0812">Transmembrane</keyword>
<comment type="subcellular location">
    <subcellularLocation>
        <location evidence="1">Membrane</location>
        <topology evidence="1">Multi-pass membrane protein</topology>
    </subcellularLocation>
</comment>
<evidence type="ECO:0000256" key="1">
    <source>
        <dbReference type="ARBA" id="ARBA00004141"/>
    </source>
</evidence>
<feature type="transmembrane region" description="Helical" evidence="7">
    <location>
        <begin position="383"/>
        <end position="406"/>
    </location>
</feature>
<evidence type="ECO:0000259" key="10">
    <source>
        <dbReference type="PROSITE" id="PS50261"/>
    </source>
</evidence>
<reference evidence="11 12" key="1">
    <citation type="submission" date="2022-05" db="EMBL/GenBank/DDBJ databases">
        <authorList>
            <consortium name="Genoscope - CEA"/>
            <person name="William W."/>
        </authorList>
    </citation>
    <scope>NUCLEOTIDE SEQUENCE [LARGE SCALE GENOMIC DNA]</scope>
</reference>
<evidence type="ECO:0000256" key="7">
    <source>
        <dbReference type="SAM" id="Phobius"/>
    </source>
</evidence>
<proteinExistence type="predicted"/>
<dbReference type="InterPro" id="IPR000832">
    <property type="entry name" value="GPCR_2_secretin-like"/>
</dbReference>
<feature type="domain" description="G-protein coupled receptors family 2 profile 2" evidence="10">
    <location>
        <begin position="381"/>
        <end position="624"/>
    </location>
</feature>
<evidence type="ECO:0000259" key="9">
    <source>
        <dbReference type="PROSITE" id="PS50221"/>
    </source>
</evidence>
<dbReference type="InterPro" id="IPR016187">
    <property type="entry name" value="CTDL_fold"/>
</dbReference>
<dbReference type="Proteomes" id="UP001159405">
    <property type="component" value="Unassembled WGS sequence"/>
</dbReference>
<dbReference type="PROSITE" id="PS50221">
    <property type="entry name" value="GAIN_B"/>
    <property type="match status" value="1"/>
</dbReference>
<feature type="compositionally biased region" description="Polar residues" evidence="6">
    <location>
        <begin position="671"/>
        <end position="687"/>
    </location>
</feature>
<dbReference type="CDD" id="cd15040">
    <property type="entry name" value="7tmB2_Adhesion"/>
    <property type="match status" value="1"/>
</dbReference>
<evidence type="ECO:0000256" key="4">
    <source>
        <dbReference type="ARBA" id="ARBA00023136"/>
    </source>
</evidence>
<dbReference type="Pfam" id="PF01825">
    <property type="entry name" value="GPS"/>
    <property type="match status" value="1"/>
</dbReference>
<evidence type="ECO:0008006" key="13">
    <source>
        <dbReference type="Google" id="ProtNLM"/>
    </source>
</evidence>
<dbReference type="SUPFAM" id="SSF81321">
    <property type="entry name" value="Family A G protein-coupled receptor-like"/>
    <property type="match status" value="1"/>
</dbReference>
<keyword evidence="12" id="KW-1185">Reference proteome</keyword>
<comment type="caution">
    <text evidence="11">The sequence shown here is derived from an EMBL/GenBank/DDBJ whole genome shotgun (WGS) entry which is preliminary data.</text>
</comment>
<dbReference type="EMBL" id="CALNXK010000396">
    <property type="protein sequence ID" value="CAH3184689.1"/>
    <property type="molecule type" value="Genomic_DNA"/>
</dbReference>
<accession>A0ABN8RZU3</accession>
<dbReference type="PANTHER" id="PTHR12011:SF347">
    <property type="entry name" value="FI21270P1-RELATED"/>
    <property type="match status" value="1"/>
</dbReference>
<keyword evidence="3 7" id="KW-1133">Transmembrane helix</keyword>
<feature type="transmembrane region" description="Helical" evidence="7">
    <location>
        <begin position="573"/>
        <end position="594"/>
    </location>
</feature>
<feature type="transmembrane region" description="Helical" evidence="7">
    <location>
        <begin position="483"/>
        <end position="506"/>
    </location>
</feature>
<dbReference type="Gene3D" id="2.60.220.50">
    <property type="match status" value="1"/>
</dbReference>
<dbReference type="InterPro" id="IPR057244">
    <property type="entry name" value="GAIN_B"/>
</dbReference>
<dbReference type="Pfam" id="PF00002">
    <property type="entry name" value="7tm_2"/>
    <property type="match status" value="1"/>
</dbReference>
<dbReference type="PANTHER" id="PTHR12011">
    <property type="entry name" value="ADHESION G-PROTEIN COUPLED RECEPTOR"/>
    <property type="match status" value="1"/>
</dbReference>